<sequence>MEPTVHSCSYASLRSLIRAPHPLEHLVFIGEYYTFTYRKGRNYIGIKTELHIPRIKERKLYMPRIKRLQAKNKGCSRSSGSVLACAVILRRMVIKSVVSTAPAFFEMDVIIFFFFKLTPHMRFIGNTHQIFLEYLSTL</sequence>
<dbReference type="Proteomes" id="UP000811609">
    <property type="component" value="Chromosome 11"/>
</dbReference>
<name>A0A8T1P049_CARIL</name>
<gene>
    <name evidence="1" type="ORF">CIPAW_11G027600</name>
</gene>
<evidence type="ECO:0000313" key="2">
    <source>
        <dbReference type="Proteomes" id="UP000811609"/>
    </source>
</evidence>
<comment type="caution">
    <text evidence="1">The sequence shown here is derived from an EMBL/GenBank/DDBJ whole genome shotgun (WGS) entry which is preliminary data.</text>
</comment>
<protein>
    <submittedName>
        <fullName evidence="1">Uncharacterized protein</fullName>
    </submittedName>
</protein>
<accession>A0A8T1P049</accession>
<reference evidence="1" key="1">
    <citation type="submission" date="2020-12" db="EMBL/GenBank/DDBJ databases">
        <title>WGS assembly of Carya illinoinensis cv. Pawnee.</title>
        <authorList>
            <person name="Platts A."/>
            <person name="Shu S."/>
            <person name="Wright S."/>
            <person name="Barry K."/>
            <person name="Edger P."/>
            <person name="Pires J.C."/>
            <person name="Schmutz J."/>
        </authorList>
    </citation>
    <scope>NUCLEOTIDE SEQUENCE</scope>
    <source>
        <tissue evidence="1">Leaf</tissue>
    </source>
</reference>
<dbReference type="EMBL" id="CM031819">
    <property type="protein sequence ID" value="KAG6635221.1"/>
    <property type="molecule type" value="Genomic_DNA"/>
</dbReference>
<organism evidence="1 2">
    <name type="scientific">Carya illinoinensis</name>
    <name type="common">Pecan</name>
    <dbReference type="NCBI Taxonomy" id="32201"/>
    <lineage>
        <taxon>Eukaryota</taxon>
        <taxon>Viridiplantae</taxon>
        <taxon>Streptophyta</taxon>
        <taxon>Embryophyta</taxon>
        <taxon>Tracheophyta</taxon>
        <taxon>Spermatophyta</taxon>
        <taxon>Magnoliopsida</taxon>
        <taxon>eudicotyledons</taxon>
        <taxon>Gunneridae</taxon>
        <taxon>Pentapetalae</taxon>
        <taxon>rosids</taxon>
        <taxon>fabids</taxon>
        <taxon>Fagales</taxon>
        <taxon>Juglandaceae</taxon>
        <taxon>Carya</taxon>
    </lineage>
</organism>
<dbReference type="AlphaFoldDB" id="A0A8T1P049"/>
<keyword evidence="2" id="KW-1185">Reference proteome</keyword>
<evidence type="ECO:0000313" key="1">
    <source>
        <dbReference type="EMBL" id="KAG6635221.1"/>
    </source>
</evidence>
<proteinExistence type="predicted"/>